<organism evidence="18">
    <name type="scientific">Musca domestica</name>
    <name type="common">House fly</name>
    <dbReference type="NCBI Taxonomy" id="7370"/>
    <lineage>
        <taxon>Eukaryota</taxon>
        <taxon>Metazoa</taxon>
        <taxon>Ecdysozoa</taxon>
        <taxon>Arthropoda</taxon>
        <taxon>Hexapoda</taxon>
        <taxon>Insecta</taxon>
        <taxon>Pterygota</taxon>
        <taxon>Neoptera</taxon>
        <taxon>Endopterygota</taxon>
        <taxon>Diptera</taxon>
        <taxon>Brachycera</taxon>
        <taxon>Muscomorpha</taxon>
        <taxon>Muscoidea</taxon>
        <taxon>Muscidae</taxon>
        <taxon>Musca</taxon>
    </lineage>
</organism>
<comment type="similarity">
    <text evidence="4">Belongs to the alpha-ketoglutarate dehydrogenase family.</text>
</comment>
<comment type="cofactor">
    <cofactor evidence="2">
        <name>thiamine diphosphate</name>
        <dbReference type="ChEBI" id="CHEBI:58937"/>
    </cofactor>
</comment>
<dbReference type="AlphaFoldDB" id="A0A1I8MZV3"/>
<evidence type="ECO:0000256" key="11">
    <source>
        <dbReference type="ARBA" id="ARBA00023128"/>
    </source>
</evidence>
<dbReference type="Proteomes" id="UP001652621">
    <property type="component" value="Unplaced"/>
</dbReference>
<dbReference type="GO" id="GO:0046872">
    <property type="term" value="F:metal ion binding"/>
    <property type="evidence" value="ECO:0007669"/>
    <property type="project" value="UniProtKB-KW"/>
</dbReference>
<dbReference type="GO" id="GO:0004591">
    <property type="term" value="F:oxoglutarate dehydrogenase (succinyl-transferring) activity"/>
    <property type="evidence" value="ECO:0007669"/>
    <property type="project" value="UniProtKB-EC"/>
</dbReference>
<dbReference type="InterPro" id="IPR042179">
    <property type="entry name" value="KGD_C_sf"/>
</dbReference>
<keyword evidence="9" id="KW-0560">Oxidoreductase</keyword>
<proteinExistence type="inferred from homology"/>
<dbReference type="InterPro" id="IPR031717">
    <property type="entry name" value="ODO-1/KGD_C"/>
</dbReference>
<dbReference type="RefSeq" id="XP_058983502.1">
    <property type="nucleotide sequence ID" value="XM_059127519.1"/>
</dbReference>
<comment type="cofactor">
    <cofactor evidence="1">
        <name>Mg(2+)</name>
        <dbReference type="ChEBI" id="CHEBI:18420"/>
    </cofactor>
</comment>
<keyword evidence="8" id="KW-0809">Transit peptide</keyword>
<dbReference type="GO" id="GO:0030976">
    <property type="term" value="F:thiamine pyrophosphate binding"/>
    <property type="evidence" value="ECO:0007669"/>
    <property type="project" value="InterPro"/>
</dbReference>
<evidence type="ECO:0000256" key="8">
    <source>
        <dbReference type="ARBA" id="ARBA00022946"/>
    </source>
</evidence>
<dbReference type="GO" id="GO:0006096">
    <property type="term" value="P:glycolytic process"/>
    <property type="evidence" value="ECO:0007669"/>
    <property type="project" value="UniProtKB-KW"/>
</dbReference>
<accession>A0A1I8MZV3</accession>
<dbReference type="FunFam" id="3.40.50.11610:FF:000003">
    <property type="entry name" value="2-oxoglutarate dehydrogenase, isoform X4"/>
    <property type="match status" value="1"/>
</dbReference>
<evidence type="ECO:0000259" key="17">
    <source>
        <dbReference type="SMART" id="SM00861"/>
    </source>
</evidence>
<dbReference type="PIRSF" id="PIRSF000157">
    <property type="entry name" value="Oxoglu_dh_E1"/>
    <property type="match status" value="1"/>
</dbReference>
<evidence type="ECO:0000313" key="20">
    <source>
        <dbReference type="RefSeq" id="XP_058983502.1"/>
    </source>
</evidence>
<evidence type="ECO:0000256" key="12">
    <source>
        <dbReference type="ARBA" id="ARBA00023152"/>
    </source>
</evidence>
<dbReference type="SUPFAM" id="SSF52518">
    <property type="entry name" value="Thiamin diphosphate-binding fold (THDP-binding)"/>
    <property type="match status" value="2"/>
</dbReference>
<evidence type="ECO:0000256" key="1">
    <source>
        <dbReference type="ARBA" id="ARBA00001946"/>
    </source>
</evidence>
<evidence type="ECO:0000256" key="13">
    <source>
        <dbReference type="ARBA" id="ARBA00030680"/>
    </source>
</evidence>
<dbReference type="Pfam" id="PF16870">
    <property type="entry name" value="OxoGdeHyase_C"/>
    <property type="match status" value="1"/>
</dbReference>
<dbReference type="InterPro" id="IPR029061">
    <property type="entry name" value="THDP-binding"/>
</dbReference>
<dbReference type="InterPro" id="IPR011603">
    <property type="entry name" value="2oxoglutarate_DH_E1"/>
</dbReference>
<dbReference type="GO" id="GO:0005739">
    <property type="term" value="C:mitochondrion"/>
    <property type="evidence" value="ECO:0007669"/>
    <property type="project" value="UniProtKB-SubCell"/>
</dbReference>
<dbReference type="VEuPathDB" id="VectorBase:MDOA010089"/>
<dbReference type="FunFam" id="3.40.50.12470:FF:000007">
    <property type="entry name" value="2-oxoglutarate dehydrogenase e1 mitochondrial"/>
    <property type="match status" value="1"/>
</dbReference>
<dbReference type="PANTHER" id="PTHR23152">
    <property type="entry name" value="2-OXOGLUTARATE DEHYDROGENASE"/>
    <property type="match status" value="1"/>
</dbReference>
<evidence type="ECO:0000256" key="7">
    <source>
        <dbReference type="ARBA" id="ARBA00022842"/>
    </source>
</evidence>
<dbReference type="Gene3D" id="3.40.50.12470">
    <property type="match status" value="1"/>
</dbReference>
<dbReference type="Pfam" id="PF02779">
    <property type="entry name" value="Transket_pyr"/>
    <property type="match status" value="1"/>
</dbReference>
<dbReference type="VEuPathDB" id="VectorBase:MDOMA2_016946"/>
<comment type="function">
    <text evidence="14">The 2-oxoglutarate dehydrogenase complex catalyzes the overall conversion of 2-oxoglutarate to succinyl-CoA and CO(2). It contains multiple copies of three enzymatic components: 2-oxoglutarate dehydrogenase (E1), dihydrolipoamide succinyltransferase (E2) and lipoamide dehydrogenase (E3).</text>
</comment>
<dbReference type="FunFam" id="3.40.50.970:FF:000002">
    <property type="entry name" value="2-oxoglutarate dehydrogenase, E1 component"/>
    <property type="match status" value="1"/>
</dbReference>
<evidence type="ECO:0000313" key="18">
    <source>
        <dbReference type="EnsemblMetazoa" id="MDOA010089-PB"/>
    </source>
</evidence>
<reference evidence="20" key="2">
    <citation type="submission" date="2025-05" db="UniProtKB">
        <authorList>
            <consortium name="RefSeq"/>
        </authorList>
    </citation>
    <scope>IDENTIFICATION</scope>
    <source>
        <strain evidence="20">Aabys</strain>
        <tissue evidence="20">Whole body</tissue>
    </source>
</reference>
<dbReference type="NCBIfam" id="TIGR00239">
    <property type="entry name" value="2oxo_dh_E1"/>
    <property type="match status" value="1"/>
</dbReference>
<dbReference type="EC" id="1.2.4.2" evidence="5"/>
<dbReference type="eggNOG" id="KOG0450">
    <property type="taxonomic scope" value="Eukaryota"/>
</dbReference>
<comment type="subcellular location">
    <subcellularLocation>
        <location evidence="3">Mitochondrion</location>
    </subcellularLocation>
</comment>
<dbReference type="CDD" id="cd02016">
    <property type="entry name" value="TPP_E1_OGDC_like"/>
    <property type="match status" value="1"/>
</dbReference>
<dbReference type="NCBIfam" id="NF006914">
    <property type="entry name" value="PRK09404.1"/>
    <property type="match status" value="1"/>
</dbReference>
<keyword evidence="19" id="KW-1185">Reference proteome</keyword>
<dbReference type="STRING" id="7370.A0A1I8MZV3"/>
<evidence type="ECO:0000256" key="4">
    <source>
        <dbReference type="ARBA" id="ARBA00006936"/>
    </source>
</evidence>
<dbReference type="Pfam" id="PF16078">
    <property type="entry name" value="2-oxogl_dehyd_N"/>
    <property type="match status" value="1"/>
</dbReference>
<gene>
    <name evidence="20" type="primary">LOC101896673</name>
</gene>
<dbReference type="SMART" id="SM00861">
    <property type="entry name" value="Transket_pyr"/>
    <property type="match status" value="1"/>
</dbReference>
<keyword evidence="12" id="KW-0324">Glycolysis</keyword>
<dbReference type="InterPro" id="IPR032106">
    <property type="entry name" value="2-oxogl_dehyd_N"/>
</dbReference>
<dbReference type="InterPro" id="IPR005475">
    <property type="entry name" value="Transketolase-like_Pyr-bd"/>
</dbReference>
<protein>
    <recommendedName>
        <fullName evidence="15">2-oxoglutarate dehydrogenase, mitochondrial</fullName>
        <ecNumber evidence="5">1.2.4.2</ecNumber>
    </recommendedName>
    <alternativeName>
        <fullName evidence="16">2-oxoglutarate dehydrogenase complex component E1</fullName>
    </alternativeName>
    <alternativeName>
        <fullName evidence="13">Alpha-ketoglutarate dehydrogenase</fullName>
    </alternativeName>
</protein>
<dbReference type="Gene3D" id="3.40.50.970">
    <property type="match status" value="1"/>
</dbReference>
<evidence type="ECO:0000256" key="15">
    <source>
        <dbReference type="ARBA" id="ARBA00040267"/>
    </source>
</evidence>
<reference evidence="18" key="1">
    <citation type="submission" date="2020-05" db="UniProtKB">
        <authorList>
            <consortium name="EnsemblMetazoa"/>
        </authorList>
    </citation>
    <scope>IDENTIFICATION</scope>
    <source>
        <strain evidence="18">Aabys</strain>
    </source>
</reference>
<dbReference type="Pfam" id="PF00676">
    <property type="entry name" value="E1_dh"/>
    <property type="match status" value="1"/>
</dbReference>
<evidence type="ECO:0000256" key="16">
    <source>
        <dbReference type="ARBA" id="ARBA00042984"/>
    </source>
</evidence>
<keyword evidence="7" id="KW-0460">Magnesium</keyword>
<evidence type="ECO:0000256" key="2">
    <source>
        <dbReference type="ARBA" id="ARBA00001964"/>
    </source>
</evidence>
<evidence type="ECO:0000256" key="6">
    <source>
        <dbReference type="ARBA" id="ARBA00022723"/>
    </source>
</evidence>
<dbReference type="Gene3D" id="3.40.50.11610">
    <property type="entry name" value="Multifunctional 2-oxoglutarate metabolism enzyme, C-terminal domain"/>
    <property type="match status" value="1"/>
</dbReference>
<dbReference type="EnsemblMetazoa" id="MDOA010089-RB">
    <property type="protein sequence ID" value="MDOA010089-PB"/>
    <property type="gene ID" value="MDOA010089"/>
</dbReference>
<feature type="domain" description="Transketolase-like pyrimidine-binding" evidence="17">
    <location>
        <begin position="652"/>
        <end position="865"/>
    </location>
</feature>
<dbReference type="GO" id="GO:0045252">
    <property type="term" value="C:oxoglutarate dehydrogenase complex"/>
    <property type="evidence" value="ECO:0007669"/>
    <property type="project" value="TreeGrafter"/>
</dbReference>
<evidence type="ECO:0000256" key="10">
    <source>
        <dbReference type="ARBA" id="ARBA00023052"/>
    </source>
</evidence>
<evidence type="ECO:0000256" key="5">
    <source>
        <dbReference type="ARBA" id="ARBA00012280"/>
    </source>
</evidence>
<dbReference type="GO" id="GO:0006099">
    <property type="term" value="P:tricarboxylic acid cycle"/>
    <property type="evidence" value="ECO:0007669"/>
    <property type="project" value="TreeGrafter"/>
</dbReference>
<sequence length="1015" mass="114241">MHRAKTAFNLAISPIAHKNFATWLLKGNNKKIVHNAMAAAALRCYNSAAAEPFANGTTASYVEEMYNAWLRDPSSVHTSWDAYFRNNSYCGPPNLAPQQYNTLPATAFAGMAGVGAAPDSKTIDDHLAVQAIIRSYQARGHLASELDPLGILTVEKIQAKDGLKRRANEDVLRQHSEFLFGEQDMERQFKLPSTTFIGGEEKQLPLREILNRLENVYCNKIGVEFMFINSLEQCNWIRKRFETPGVMNFSPEKKRLILARLTRATGFEGFLAKKYSSEKRFGLEGCEMLIPALKELIDASTELGVESVIMGMPHRGRLNTLANVCRKPLNQIFTQFAGLEAADDGSGDVKYHLGTYIERLNRVTNKNIRLAVVANPSHLEAVDPVVQGKTRAEQFYRGDQEGKKVMSILIHGDAAFCGQGVVYETMHLSDLPDYTTHGTIHVVANNQIGFTTDPRFSRSSPYCTDVARVVNAPIFHVNADDPEAVVHVCRVAAEWRNTFHKDVVIDLVGYRRNGHNEIDEPMFTQPLMYQKIRKHKNCLELYADKLIAEGTCTSEEVKSVADKYEKICEEAFELAKTETHIKYKDWLDSPWSGFFEGKDPLKVSPTGVKEETLVHIGHRFSSPPPNAAEFVVHKGLIRVLNARKAMVEERVADWALGEAMAFGSLLKEGIHVRLSGQDVERGTFSHRHHVLHHQLVDKATYNPLQHLYPDQAPYSVSNSSLSEYAVLGFEHGYSMTNPNALVLWEAQFGDFSNTAQCIIDQFISSGQAKWVRQSGLVMLLPHGMEGMGPEHSSCRVERFLQMSSDDPDYFPPESEEFAIRQLHDINWIVANCTTPANLFHILRRQIAMPFRKPLILLTPKSLLRHPEAKSPFSDMSEGSEFQRIIPDKITAENPSAVKRVVFCSGRVYYDLTKDRKDKGLEKEIAIVRVEQISPFPFDLVKEQAELYKDAELVWAQEEHKNQGCWSYVQPRFLTALNHSKDIRYAGRPSGASTATGSKAQHIRELNALLNDAIHV</sequence>
<evidence type="ECO:0000256" key="9">
    <source>
        <dbReference type="ARBA" id="ARBA00023002"/>
    </source>
</evidence>
<dbReference type="Gene3D" id="1.10.287.1150">
    <property type="entry name" value="TPP helical domain"/>
    <property type="match status" value="1"/>
</dbReference>
<dbReference type="GeneID" id="101896673"/>
<dbReference type="NCBIfam" id="NF008907">
    <property type="entry name" value="PRK12270.1"/>
    <property type="match status" value="1"/>
</dbReference>
<dbReference type="InterPro" id="IPR001017">
    <property type="entry name" value="DH_E1"/>
</dbReference>
<keyword evidence="10" id="KW-0786">Thiamine pyrophosphate</keyword>
<name>A0A1I8MZV3_MUSDO</name>
<evidence type="ECO:0000256" key="3">
    <source>
        <dbReference type="ARBA" id="ARBA00004173"/>
    </source>
</evidence>
<keyword evidence="11" id="KW-0496">Mitochondrion</keyword>
<dbReference type="PANTHER" id="PTHR23152:SF4">
    <property type="entry name" value="2-OXOADIPATE DEHYDROGENASE COMPLEX COMPONENT E1"/>
    <property type="match status" value="1"/>
</dbReference>
<evidence type="ECO:0000256" key="14">
    <source>
        <dbReference type="ARBA" id="ARBA00037426"/>
    </source>
</evidence>
<keyword evidence="6" id="KW-0479">Metal-binding</keyword>
<evidence type="ECO:0000313" key="19">
    <source>
        <dbReference type="Proteomes" id="UP001652621"/>
    </source>
</evidence>